<dbReference type="InterPro" id="IPR009057">
    <property type="entry name" value="Homeodomain-like_sf"/>
</dbReference>
<dbReference type="Pfam" id="PF12833">
    <property type="entry name" value="HTH_18"/>
    <property type="match status" value="1"/>
</dbReference>
<evidence type="ECO:0000256" key="2">
    <source>
        <dbReference type="ARBA" id="ARBA00023125"/>
    </source>
</evidence>
<dbReference type="PANTHER" id="PTHR11019">
    <property type="entry name" value="HTH-TYPE TRANSCRIPTIONAL REGULATOR NIMR"/>
    <property type="match status" value="1"/>
</dbReference>
<dbReference type="Gene3D" id="1.10.10.60">
    <property type="entry name" value="Homeodomain-like"/>
    <property type="match status" value="1"/>
</dbReference>
<dbReference type="SMART" id="SM00342">
    <property type="entry name" value="HTH_ARAC"/>
    <property type="match status" value="1"/>
</dbReference>
<evidence type="ECO:0000256" key="4">
    <source>
        <dbReference type="SAM" id="MobiDB-lite"/>
    </source>
</evidence>
<dbReference type="RefSeq" id="WP_264891289.1">
    <property type="nucleotide sequence ID" value="NZ_CP110257.1"/>
</dbReference>
<dbReference type="SUPFAM" id="SSF46689">
    <property type="entry name" value="Homeodomain-like"/>
    <property type="match status" value="1"/>
</dbReference>
<keyword evidence="2" id="KW-0238">DNA-binding</keyword>
<sequence>MPTASGRRAASPSPPPPPVGPLTPHLYAPTPERPVRAKAHRLSAETRVLAHTHPWGQLTFSASGVLRVSAGRTTCLVPPSRAVWIPPGLEHAITVVEDADMRTVYFLPRGERSVPLAPGAPRALALDDHSGWQCCRVLEVSDLLRVLVLELDTRPDDEGFPEPHALERERLLSALVCDELLRARPVRLGVDMPGDKRLRALCEAVWASPARHETLEAWARQVGASPRTVARLFRQELGVTFGQWRQQVLLAQALALAARRLPMAHIAAELGYASPSAFSAMVRRAVGEPPSRFFSTA</sequence>
<dbReference type="InterPro" id="IPR011051">
    <property type="entry name" value="RmlC_Cupin_sf"/>
</dbReference>
<dbReference type="InterPro" id="IPR014710">
    <property type="entry name" value="RmlC-like_jellyroll"/>
</dbReference>
<keyword evidence="3" id="KW-0804">Transcription</keyword>
<dbReference type="CDD" id="cd06124">
    <property type="entry name" value="cupin_NimR-like_N"/>
    <property type="match status" value="1"/>
</dbReference>
<evidence type="ECO:0000256" key="3">
    <source>
        <dbReference type="ARBA" id="ARBA00023163"/>
    </source>
</evidence>
<dbReference type="Proteomes" id="UP001163266">
    <property type="component" value="Chromosome"/>
</dbReference>
<gene>
    <name evidence="6" type="ORF">OMP39_08330</name>
</gene>
<feature type="compositionally biased region" description="Pro residues" evidence="4">
    <location>
        <begin position="12"/>
        <end position="21"/>
    </location>
</feature>
<dbReference type="Pfam" id="PF02311">
    <property type="entry name" value="AraC_binding"/>
    <property type="match status" value="1"/>
</dbReference>
<evidence type="ECO:0000313" key="6">
    <source>
        <dbReference type="EMBL" id="UZD53706.1"/>
    </source>
</evidence>
<evidence type="ECO:0000259" key="5">
    <source>
        <dbReference type="PROSITE" id="PS01124"/>
    </source>
</evidence>
<name>A0ABY6MP57_9BURK</name>
<evidence type="ECO:0000256" key="1">
    <source>
        <dbReference type="ARBA" id="ARBA00023015"/>
    </source>
</evidence>
<feature type="compositionally biased region" description="Low complexity" evidence="4">
    <location>
        <begin position="1"/>
        <end position="11"/>
    </location>
</feature>
<accession>A0ABY6MP57</accession>
<keyword evidence="7" id="KW-1185">Reference proteome</keyword>
<dbReference type="InterPro" id="IPR018060">
    <property type="entry name" value="HTH_AraC"/>
</dbReference>
<dbReference type="InterPro" id="IPR003313">
    <property type="entry name" value="AraC-bd"/>
</dbReference>
<feature type="domain" description="HTH araC/xylS-type" evidence="5">
    <location>
        <begin position="196"/>
        <end position="296"/>
    </location>
</feature>
<evidence type="ECO:0000313" key="7">
    <source>
        <dbReference type="Proteomes" id="UP001163266"/>
    </source>
</evidence>
<feature type="region of interest" description="Disordered" evidence="4">
    <location>
        <begin position="1"/>
        <end position="30"/>
    </location>
</feature>
<dbReference type="EMBL" id="CP110257">
    <property type="protein sequence ID" value="UZD53706.1"/>
    <property type="molecule type" value="Genomic_DNA"/>
</dbReference>
<protein>
    <submittedName>
        <fullName evidence="6">Helix-turn-helix transcriptional regulator</fullName>
    </submittedName>
</protein>
<dbReference type="Gene3D" id="2.60.120.10">
    <property type="entry name" value="Jelly Rolls"/>
    <property type="match status" value="1"/>
</dbReference>
<proteinExistence type="predicted"/>
<dbReference type="PROSITE" id="PS01124">
    <property type="entry name" value="HTH_ARAC_FAMILY_2"/>
    <property type="match status" value="1"/>
</dbReference>
<dbReference type="SUPFAM" id="SSF51182">
    <property type="entry name" value="RmlC-like cupins"/>
    <property type="match status" value="1"/>
</dbReference>
<reference evidence="6" key="1">
    <citation type="submission" date="2022-10" db="EMBL/GenBank/DDBJ databases">
        <title>Complete genome sequence of Schlegelella aquatica LMG 23380.</title>
        <authorList>
            <person name="Musilova J."/>
            <person name="Kourilova X."/>
            <person name="Bezdicek M."/>
            <person name="Hermankova K."/>
            <person name="Obruca S."/>
            <person name="Sedlar K."/>
        </authorList>
    </citation>
    <scope>NUCLEOTIDE SEQUENCE</scope>
    <source>
        <strain evidence="6">LMG 23380</strain>
    </source>
</reference>
<keyword evidence="1" id="KW-0805">Transcription regulation</keyword>
<dbReference type="PANTHER" id="PTHR11019:SF159">
    <property type="entry name" value="TRANSCRIPTIONAL REGULATOR-RELATED"/>
    <property type="match status" value="1"/>
</dbReference>
<organism evidence="6 7">
    <name type="scientific">Caldimonas aquatica</name>
    <dbReference type="NCBI Taxonomy" id="376175"/>
    <lineage>
        <taxon>Bacteria</taxon>
        <taxon>Pseudomonadati</taxon>
        <taxon>Pseudomonadota</taxon>
        <taxon>Betaproteobacteria</taxon>
        <taxon>Burkholderiales</taxon>
        <taxon>Sphaerotilaceae</taxon>
        <taxon>Caldimonas</taxon>
    </lineage>
</organism>